<dbReference type="InterPro" id="IPR045851">
    <property type="entry name" value="AMP-bd_C_sf"/>
</dbReference>
<dbReference type="Proteomes" id="UP000317344">
    <property type="component" value="Chromosome"/>
</dbReference>
<evidence type="ECO:0000256" key="1">
    <source>
        <dbReference type="ARBA" id="ARBA00006432"/>
    </source>
</evidence>
<dbReference type="Pfam" id="PF13193">
    <property type="entry name" value="AMP-binding_C"/>
    <property type="match status" value="1"/>
</dbReference>
<dbReference type="PANTHER" id="PTHR43201:SF5">
    <property type="entry name" value="MEDIUM-CHAIN ACYL-COA LIGASE ACSF2, MITOCHONDRIAL"/>
    <property type="match status" value="1"/>
</dbReference>
<keyword evidence="2 5" id="KW-0436">Ligase</keyword>
<dbReference type="SUPFAM" id="SSF56801">
    <property type="entry name" value="Acetyl-CoA synthetase-like"/>
    <property type="match status" value="1"/>
</dbReference>
<evidence type="ECO:0000259" key="4">
    <source>
        <dbReference type="Pfam" id="PF13193"/>
    </source>
</evidence>
<protein>
    <submittedName>
        <fullName evidence="5">Acyl--CoA ligase</fullName>
    </submittedName>
</protein>
<dbReference type="Gene3D" id="3.40.50.12780">
    <property type="entry name" value="N-terminal domain of ligase-like"/>
    <property type="match status" value="1"/>
</dbReference>
<dbReference type="InterPro" id="IPR042099">
    <property type="entry name" value="ANL_N_sf"/>
</dbReference>
<evidence type="ECO:0000259" key="3">
    <source>
        <dbReference type="Pfam" id="PF00501"/>
    </source>
</evidence>
<keyword evidence="6" id="KW-1185">Reference proteome</keyword>
<dbReference type="OrthoDB" id="9803968at2"/>
<dbReference type="PANTHER" id="PTHR43201">
    <property type="entry name" value="ACYL-COA SYNTHETASE"/>
    <property type="match status" value="1"/>
</dbReference>
<dbReference type="GO" id="GO:0006631">
    <property type="term" value="P:fatty acid metabolic process"/>
    <property type="evidence" value="ECO:0007669"/>
    <property type="project" value="TreeGrafter"/>
</dbReference>
<sequence length="548" mass="59515">MPVDAQAAYAQLIGRLTGPGGPHELAREDVLGAPMTVFKNRIGSLAQMLVDSERHGDAEYMVTESQRITFAQHARDVRSIAKVFADEYGIGKGDRVAILGANSPEWVEAFWATQLLGAIAVGFNAWWAPMEVTNGMELSEPKLLLVDTKRASLLGEVDVPLLSLEEDVPRLAAAHPEAAAPSVEIDEDDPAIILFTSGTSGKPKGAVHSNRNAIAVTGFHVFNDSILEAFAGDDADADHVYLVTSPMFHIASLHNIVVPRLATGTKMVIYQGKFDANKVLSLIEKEKITNWGAVPTMAKRLISDGDFGKYDTSSLKAFALASAPSSPSFQQQLREHVPFAQNSLVNSYGLTESCGGIAVATPPDLAAQPTTVGRPTLTVEMEIRDAFNEKVEDGVEGEVCARAQYIMIGYWNNDEANSAAFDEDRWLHTGDIGMMKDGLLFLTSRRSDLIVRGGENIYPTEVEQCLDDYPGVRECVVLGAPDDDFGQVPVAIVVTEPGADVTREGLGGWVSERLAYFKRPVRWRITENPLPRNATGKIVRREIAIPTV</sequence>
<gene>
    <name evidence="5" type="ORF">FO059_05560</name>
</gene>
<evidence type="ECO:0000313" key="5">
    <source>
        <dbReference type="EMBL" id="QDQ96895.1"/>
    </source>
</evidence>
<organism evidence="5 6">
    <name type="scientific">Tomitella fengzijianii</name>
    <dbReference type="NCBI Taxonomy" id="2597660"/>
    <lineage>
        <taxon>Bacteria</taxon>
        <taxon>Bacillati</taxon>
        <taxon>Actinomycetota</taxon>
        <taxon>Actinomycetes</taxon>
        <taxon>Mycobacteriales</taxon>
        <taxon>Tomitella</taxon>
    </lineage>
</organism>
<dbReference type="PROSITE" id="PS00455">
    <property type="entry name" value="AMP_BINDING"/>
    <property type="match status" value="1"/>
</dbReference>
<dbReference type="Pfam" id="PF00501">
    <property type="entry name" value="AMP-binding"/>
    <property type="match status" value="1"/>
</dbReference>
<dbReference type="InterPro" id="IPR020845">
    <property type="entry name" value="AMP-binding_CS"/>
</dbReference>
<feature type="domain" description="AMP-binding enzyme C-terminal" evidence="4">
    <location>
        <begin position="461"/>
        <end position="537"/>
    </location>
</feature>
<comment type="similarity">
    <text evidence="1">Belongs to the ATP-dependent AMP-binding enzyme family.</text>
</comment>
<reference evidence="5 6" key="2">
    <citation type="submission" date="2019-07" db="EMBL/GenBank/DDBJ databases">
        <authorList>
            <person name="Huang Y."/>
        </authorList>
    </citation>
    <scope>NUCLEOTIDE SEQUENCE [LARGE SCALE GENOMIC DNA]</scope>
    <source>
        <strain evidence="5 6">HY188</strain>
    </source>
</reference>
<dbReference type="InterPro" id="IPR000873">
    <property type="entry name" value="AMP-dep_synth/lig_dom"/>
</dbReference>
<dbReference type="GO" id="GO:0031956">
    <property type="term" value="F:medium-chain fatty acid-CoA ligase activity"/>
    <property type="evidence" value="ECO:0007669"/>
    <property type="project" value="TreeGrafter"/>
</dbReference>
<evidence type="ECO:0000256" key="2">
    <source>
        <dbReference type="ARBA" id="ARBA00022598"/>
    </source>
</evidence>
<accession>A0A516X1D4</accession>
<evidence type="ECO:0000313" key="6">
    <source>
        <dbReference type="Proteomes" id="UP000317344"/>
    </source>
</evidence>
<dbReference type="InterPro" id="IPR025110">
    <property type="entry name" value="AMP-bd_C"/>
</dbReference>
<reference evidence="5 6" key="1">
    <citation type="submission" date="2019-07" db="EMBL/GenBank/DDBJ databases">
        <title>Tomitella cavernea sp. nov., an actinomycete isolated from soil.</title>
        <authorList>
            <person name="Cheng J."/>
        </authorList>
    </citation>
    <scope>NUCLEOTIDE SEQUENCE [LARGE SCALE GENOMIC DNA]</scope>
    <source>
        <strain evidence="5 6">HY188</strain>
    </source>
</reference>
<dbReference type="Gene3D" id="3.30.300.30">
    <property type="match status" value="1"/>
</dbReference>
<name>A0A516X1D4_9ACTN</name>
<proteinExistence type="inferred from homology"/>
<dbReference type="EMBL" id="CP041765">
    <property type="protein sequence ID" value="QDQ96895.1"/>
    <property type="molecule type" value="Genomic_DNA"/>
</dbReference>
<dbReference type="KEGG" id="toy:FO059_05560"/>
<feature type="domain" description="AMP-dependent synthetase/ligase" evidence="3">
    <location>
        <begin position="53"/>
        <end position="411"/>
    </location>
</feature>
<dbReference type="RefSeq" id="WP_143907034.1">
    <property type="nucleotide sequence ID" value="NZ_CP041765.1"/>
</dbReference>
<dbReference type="AlphaFoldDB" id="A0A516X1D4"/>